<dbReference type="InterPro" id="IPR019226">
    <property type="entry name" value="DUF2158"/>
</dbReference>
<dbReference type="InterPro" id="IPR011050">
    <property type="entry name" value="Pectin_lyase_fold/virulence"/>
</dbReference>
<dbReference type="Proteomes" id="UP000318405">
    <property type="component" value="Unassembled WGS sequence"/>
</dbReference>
<comment type="caution">
    <text evidence="1">The sequence shown here is derived from an EMBL/GenBank/DDBJ whole genome shotgun (WGS) entry which is preliminary data.</text>
</comment>
<dbReference type="RefSeq" id="WP_143950015.1">
    <property type="nucleotide sequence ID" value="NZ_BAABMB010000003.1"/>
</dbReference>
<protein>
    <submittedName>
        <fullName evidence="1">DUF2158 domain-containing protein</fullName>
    </submittedName>
</protein>
<reference evidence="1 2" key="1">
    <citation type="submission" date="2019-07" db="EMBL/GenBank/DDBJ databases">
        <title>Qingshengfaniella alkalisoli gen. nov., sp. nov., isolated from saline soil.</title>
        <authorList>
            <person name="Xu L."/>
            <person name="Huang X.-X."/>
            <person name="Sun J.-Q."/>
        </authorList>
    </citation>
    <scope>NUCLEOTIDE SEQUENCE [LARGE SCALE GENOMIC DNA]</scope>
    <source>
        <strain evidence="1 2">DSM 27279</strain>
    </source>
</reference>
<dbReference type="SUPFAM" id="SSF51126">
    <property type="entry name" value="Pectin lyase-like"/>
    <property type="match status" value="1"/>
</dbReference>
<dbReference type="EMBL" id="VLTJ01000039">
    <property type="protein sequence ID" value="TSH90101.1"/>
    <property type="molecule type" value="Genomic_DNA"/>
</dbReference>
<proteinExistence type="predicted"/>
<accession>A0A556AB53</accession>
<keyword evidence="2" id="KW-1185">Reference proteome</keyword>
<dbReference type="InterPro" id="IPR012334">
    <property type="entry name" value="Pectin_lyas_fold"/>
</dbReference>
<dbReference type="Gene3D" id="2.160.20.10">
    <property type="entry name" value="Single-stranded right-handed beta-helix, Pectin lyase-like"/>
    <property type="match status" value="1"/>
</dbReference>
<dbReference type="Pfam" id="PF09926">
    <property type="entry name" value="DUF2158"/>
    <property type="match status" value="1"/>
</dbReference>
<name>A0A556AB53_9BURK</name>
<evidence type="ECO:0000313" key="2">
    <source>
        <dbReference type="Proteomes" id="UP000318405"/>
    </source>
</evidence>
<gene>
    <name evidence="1" type="ORF">FOZ76_19850</name>
</gene>
<evidence type="ECO:0000313" key="1">
    <source>
        <dbReference type="EMBL" id="TSH90101.1"/>
    </source>
</evidence>
<organism evidence="1 2">
    <name type="scientific">Verticiella sediminum</name>
    <dbReference type="NCBI Taxonomy" id="1247510"/>
    <lineage>
        <taxon>Bacteria</taxon>
        <taxon>Pseudomonadati</taxon>
        <taxon>Pseudomonadota</taxon>
        <taxon>Betaproteobacteria</taxon>
        <taxon>Burkholderiales</taxon>
        <taxon>Alcaligenaceae</taxon>
        <taxon>Verticiella</taxon>
    </lineage>
</organism>
<dbReference type="OrthoDB" id="1264301at2"/>
<dbReference type="AlphaFoldDB" id="A0A556AB53"/>
<sequence>MFSIGDVVRLRSGGFPMTIIGVRIPGDVATCRWVAPNGTMLSEDLPFAAIEEVMDAGHLDGTWELDGTHILNEAGTASVDFDGSINPLGAWADIPQLSTQARALGGAGGPMNAQAVALAARLNLLREGDGSQNLGDGSRTVNAALDDVFNVCRHGVEPVSQLSGVVDNTSQIQAAIHAANSHRSGRDIFFPSGVYGISGTVNLPIGGRRVWCSPSTRFVALADVVMFDLNPAADPYAIEATSQSYGEWYGSHFLTAAALPDESAACFRFFGVREMKFYNVRAGDGSKRSFREVFEFSGLGGHLFQNTRSILNKRTFHVPHWSDDVISGPVTTTRLTNTNVILAAGQQVAYVNGGWNRWVLDGGFVNGAAGSKVLHFTNNIDGQGLWFTSLNMEQLAENCTFIYLQDVGGPQVSSVEIEDTVFKGDPEGGGAAAVALERVHRVKISTGRMEQTRARGNWKIKADQNCRYLSWSRDQNMAGQAGCEFLFPRRYLQAGPVVERLQLTIPGWAGESRGSDSVQLSMSTLLGGDFPTEAPPVGYDLLISARDSGSSTMVNRGVEIGVASATPRQFRVRVNLTGIPDNHVVTEAFYAPADGNGDIFIQTFASGVGTLAVWVQVRGIYN</sequence>